<proteinExistence type="predicted"/>
<keyword evidence="2" id="KW-1185">Reference proteome</keyword>
<dbReference type="EMBL" id="JAJPWV010000004">
    <property type="protein sequence ID" value="MCD8741696.1"/>
    <property type="molecule type" value="Genomic_DNA"/>
</dbReference>
<organism evidence="1 2">
    <name type="scientific">Mucilaginibacter roseus</name>
    <dbReference type="NCBI Taxonomy" id="1528868"/>
    <lineage>
        <taxon>Bacteria</taxon>
        <taxon>Pseudomonadati</taxon>
        <taxon>Bacteroidota</taxon>
        <taxon>Sphingobacteriia</taxon>
        <taxon>Sphingobacteriales</taxon>
        <taxon>Sphingobacteriaceae</taxon>
        <taxon>Mucilaginibacter</taxon>
    </lineage>
</organism>
<gene>
    <name evidence="1" type="ORF">LT679_13865</name>
</gene>
<sequence>MEVYTHDLTNDIECFYLSACTQPDIPATFEKLEQLCGGFTGRQVFGISGCDNGDFYYYACATARFKAEFEVVDLPLYIIPQNRYLCTTLSNWPANVPAIPKLIDKLFEHPQALKGSVCVEDYYSDDDMRIFIGCV</sequence>
<evidence type="ECO:0000313" key="1">
    <source>
        <dbReference type="EMBL" id="MCD8741696.1"/>
    </source>
</evidence>
<name>A0ABS8U3M0_9SPHI</name>
<reference evidence="1 2" key="1">
    <citation type="submission" date="2021-12" db="EMBL/GenBank/DDBJ databases">
        <title>Mucilaginibacter roseus genome.</title>
        <authorList>
            <person name="Ferreira J.R."/>
            <person name="Newman J.D."/>
        </authorList>
    </citation>
    <scope>NUCLEOTIDE SEQUENCE [LARGE SCALE GENOMIC DNA]</scope>
    <source>
        <strain evidence="1 2">LMG 28454</strain>
    </source>
</reference>
<dbReference type="Proteomes" id="UP001199919">
    <property type="component" value="Unassembled WGS sequence"/>
</dbReference>
<evidence type="ECO:0008006" key="3">
    <source>
        <dbReference type="Google" id="ProtNLM"/>
    </source>
</evidence>
<protein>
    <recommendedName>
        <fullName evidence="3">AraC family transcriptional regulator</fullName>
    </recommendedName>
</protein>
<comment type="caution">
    <text evidence="1">The sequence shown here is derived from an EMBL/GenBank/DDBJ whole genome shotgun (WGS) entry which is preliminary data.</text>
</comment>
<evidence type="ECO:0000313" key="2">
    <source>
        <dbReference type="Proteomes" id="UP001199919"/>
    </source>
</evidence>
<accession>A0ABS8U3M0</accession>
<dbReference type="RefSeq" id="WP_232178203.1">
    <property type="nucleotide sequence ID" value="NZ_JAJPWV010000004.1"/>
</dbReference>